<organism evidence="1 2">
    <name type="scientific">Glycine soja</name>
    <name type="common">Wild soybean</name>
    <dbReference type="NCBI Taxonomy" id="3848"/>
    <lineage>
        <taxon>Eukaryota</taxon>
        <taxon>Viridiplantae</taxon>
        <taxon>Streptophyta</taxon>
        <taxon>Embryophyta</taxon>
        <taxon>Tracheophyta</taxon>
        <taxon>Spermatophyta</taxon>
        <taxon>Magnoliopsida</taxon>
        <taxon>eudicotyledons</taxon>
        <taxon>Gunneridae</taxon>
        <taxon>Pentapetalae</taxon>
        <taxon>rosids</taxon>
        <taxon>fabids</taxon>
        <taxon>Fabales</taxon>
        <taxon>Fabaceae</taxon>
        <taxon>Papilionoideae</taxon>
        <taxon>50 kb inversion clade</taxon>
        <taxon>NPAAA clade</taxon>
        <taxon>indigoferoid/millettioid clade</taxon>
        <taxon>Phaseoleae</taxon>
        <taxon>Glycine</taxon>
        <taxon>Glycine subgen. Soja</taxon>
    </lineage>
</organism>
<gene>
    <name evidence="1" type="ORF">D0Y65_006851</name>
</gene>
<protein>
    <submittedName>
        <fullName evidence="1">Uncharacterized protein</fullName>
    </submittedName>
</protein>
<dbReference type="AlphaFoldDB" id="A0A445LA84"/>
<sequence length="128" mass="14782">MATTTSCDFSSLESIQQYLLELKHDIFQHSRVFPTMKYVIPTLSQHYSNPDLNSESVTDTNKCWHAKGNTIRWRVKFTLLRNRGVSDGDKRSKEEWCKGSHAPSKPVKVMMKASNQGLAWKGFDLKFR</sequence>
<name>A0A445LA84_GLYSO</name>
<evidence type="ECO:0000313" key="2">
    <source>
        <dbReference type="Proteomes" id="UP000289340"/>
    </source>
</evidence>
<keyword evidence="2" id="KW-1185">Reference proteome</keyword>
<dbReference type="Proteomes" id="UP000289340">
    <property type="component" value="Chromosome 3"/>
</dbReference>
<accession>A0A445LA84</accession>
<comment type="caution">
    <text evidence="1">The sequence shown here is derived from an EMBL/GenBank/DDBJ whole genome shotgun (WGS) entry which is preliminary data.</text>
</comment>
<reference evidence="1 2" key="1">
    <citation type="submission" date="2018-09" db="EMBL/GenBank/DDBJ databases">
        <title>A high-quality reference genome of wild soybean provides a powerful tool to mine soybean genomes.</title>
        <authorList>
            <person name="Xie M."/>
            <person name="Chung C.Y.L."/>
            <person name="Li M.-W."/>
            <person name="Wong F.-L."/>
            <person name="Chan T.-F."/>
            <person name="Lam H.-M."/>
        </authorList>
    </citation>
    <scope>NUCLEOTIDE SEQUENCE [LARGE SCALE GENOMIC DNA]</scope>
    <source>
        <strain evidence="2">cv. W05</strain>
        <tissue evidence="1">Hypocotyl of etiolated seedlings</tissue>
    </source>
</reference>
<dbReference type="EMBL" id="QZWG01000003">
    <property type="protein sequence ID" value="RZC20171.1"/>
    <property type="molecule type" value="Genomic_DNA"/>
</dbReference>
<feature type="non-terminal residue" evidence="1">
    <location>
        <position position="128"/>
    </location>
</feature>
<proteinExistence type="predicted"/>
<evidence type="ECO:0000313" key="1">
    <source>
        <dbReference type="EMBL" id="RZC20171.1"/>
    </source>
</evidence>